<organism evidence="1 2">
    <name type="scientific">Scleropages formosus</name>
    <name type="common">Asian bonytongue</name>
    <name type="synonym">Osteoglossum formosum</name>
    <dbReference type="NCBI Taxonomy" id="113540"/>
    <lineage>
        <taxon>Eukaryota</taxon>
        <taxon>Metazoa</taxon>
        <taxon>Chordata</taxon>
        <taxon>Craniata</taxon>
        <taxon>Vertebrata</taxon>
        <taxon>Euteleostomi</taxon>
        <taxon>Actinopterygii</taxon>
        <taxon>Neopterygii</taxon>
        <taxon>Teleostei</taxon>
        <taxon>Osteoglossocephala</taxon>
        <taxon>Osteoglossomorpha</taxon>
        <taxon>Osteoglossiformes</taxon>
        <taxon>Osteoglossidae</taxon>
        <taxon>Scleropages</taxon>
    </lineage>
</organism>
<name>A0A8C9RPX8_SCLFO</name>
<sequence>MDIQIKFYAAARVMNISSYGGNKQTKCTLESCIFGMDKFITRAKRSRGDGPSSAPPAKKSKTRKYDESYLQFGFTVTGTDAEPLPQCVICADLLANDSMKPCKLKFHLETKHPKLKDKPLDFLKLKLSCLTQQKRTISKHTSVSNKCLEASYCISQRVARLGKSHTIAEALILPAAKDICQVMFGESFAQQIGDIPLSNNTVSYHISDMANDIEEQLLANIMQSQYYAFQLDETTDVAGLTQLLTYLRYIKNGNTEEDILFCRSLPAHATGEALFDVLDGYIQDAGISWGSCVGICTDRVRFITGRISGLVTRVLHLAPVARWTHCMIHCESLASKQMPESLESVLKQAVQLVNFIKAQPLNARLFSLLCQEMGAEHEQLLFHTEARWLSRGRILHRLYELRSEVKAFLVDANIVVIPGRHFRKVEFVEQVDAREGCIFLLSERVSAFVGKLNLWRDRLMNKNVDMFPSFADCVQETGINISPLINTVAQHVDGLKQQFIRYFSEDFSSFSDAAIKLLLPFTSTYLCEARFSKFTALKTKYRNRLQVEDDLRLALSNIEPRIVLLCKKKRVQVSH</sequence>
<reference evidence="1" key="2">
    <citation type="submission" date="2025-08" db="UniProtKB">
        <authorList>
            <consortium name="Ensembl"/>
        </authorList>
    </citation>
    <scope>IDENTIFICATION</scope>
</reference>
<evidence type="ECO:0000313" key="1">
    <source>
        <dbReference type="Ensembl" id="ENSSFOP00015019512.2"/>
    </source>
</evidence>
<dbReference type="PANTHER" id="PTHR45913:SF19">
    <property type="entry name" value="LOW QUALITY PROTEIN: ZINC FINGER BED DOMAIN-CONTAINING PROTEIN 5-LIKE"/>
    <property type="match status" value="1"/>
</dbReference>
<keyword evidence="2" id="KW-1185">Reference proteome</keyword>
<accession>A0A8C9RPX8</accession>
<dbReference type="Proteomes" id="UP000694397">
    <property type="component" value="Chromosome 17"/>
</dbReference>
<reference evidence="1" key="3">
    <citation type="submission" date="2025-09" db="UniProtKB">
        <authorList>
            <consortium name="Ensembl"/>
        </authorList>
    </citation>
    <scope>IDENTIFICATION</scope>
</reference>
<dbReference type="SUPFAM" id="SSF53098">
    <property type="entry name" value="Ribonuclease H-like"/>
    <property type="match status" value="1"/>
</dbReference>
<evidence type="ECO:0000313" key="2">
    <source>
        <dbReference type="Proteomes" id="UP000694397"/>
    </source>
</evidence>
<dbReference type="InterPro" id="IPR012337">
    <property type="entry name" value="RNaseH-like_sf"/>
</dbReference>
<protein>
    <recommendedName>
        <fullName evidence="3">Zinc finger BED domain-containing protein 5-like</fullName>
    </recommendedName>
</protein>
<dbReference type="GeneTree" id="ENSGT00940000160436"/>
<dbReference type="PANTHER" id="PTHR45913">
    <property type="entry name" value="EPM2A-INTERACTING PROTEIN 1"/>
    <property type="match status" value="1"/>
</dbReference>
<proteinExistence type="predicted"/>
<reference evidence="1 2" key="1">
    <citation type="submission" date="2019-04" db="EMBL/GenBank/DDBJ databases">
        <authorList>
            <consortium name="Wellcome Sanger Institute Data Sharing"/>
        </authorList>
    </citation>
    <scope>NUCLEOTIDE SEQUENCE [LARGE SCALE GENOMIC DNA]</scope>
</reference>
<evidence type="ECO:0008006" key="3">
    <source>
        <dbReference type="Google" id="ProtNLM"/>
    </source>
</evidence>
<dbReference type="Ensembl" id="ENSSFOT00015019738.2">
    <property type="protein sequence ID" value="ENSSFOP00015019512.2"/>
    <property type="gene ID" value="ENSSFOG00015012509.2"/>
</dbReference>
<dbReference type="OrthoDB" id="6144063at2759"/>
<dbReference type="AlphaFoldDB" id="A0A8C9RPX8"/>